<comment type="function">
    <text evidence="8 9 11">GTPase that plays an essential role in the late steps of ribosome biogenesis.</text>
</comment>
<feature type="binding site" evidence="9">
    <location>
        <begin position="56"/>
        <end position="60"/>
    </location>
    <ligand>
        <name>GTP</name>
        <dbReference type="ChEBI" id="CHEBI:37565"/>
        <label>1</label>
    </ligand>
</feature>
<organism evidence="13 14">
    <name type="scientific">Fervidicola ferrireducens</name>
    <dbReference type="NCBI Taxonomy" id="520764"/>
    <lineage>
        <taxon>Bacteria</taxon>
        <taxon>Bacillati</taxon>
        <taxon>Bacillota</taxon>
        <taxon>Clostridia</taxon>
        <taxon>Thermosediminibacterales</taxon>
        <taxon>Thermosediminibacteraceae</taxon>
        <taxon>Fervidicola</taxon>
    </lineage>
</organism>
<evidence type="ECO:0000256" key="11">
    <source>
        <dbReference type="RuleBase" id="RU004481"/>
    </source>
</evidence>
<evidence type="ECO:0000313" key="14">
    <source>
        <dbReference type="Proteomes" id="UP000070427"/>
    </source>
</evidence>
<dbReference type="PANTHER" id="PTHR43834:SF6">
    <property type="entry name" value="GTPASE DER"/>
    <property type="match status" value="1"/>
</dbReference>
<dbReference type="GO" id="GO:0042254">
    <property type="term" value="P:ribosome biogenesis"/>
    <property type="evidence" value="ECO:0007669"/>
    <property type="project" value="UniProtKB-KW"/>
</dbReference>
<dbReference type="FunFam" id="3.40.50.300:FF:000057">
    <property type="entry name" value="GTPase Der"/>
    <property type="match status" value="1"/>
</dbReference>
<evidence type="ECO:0000259" key="12">
    <source>
        <dbReference type="PROSITE" id="PS51712"/>
    </source>
</evidence>
<feature type="binding site" evidence="9">
    <location>
        <begin position="229"/>
        <end position="233"/>
    </location>
    <ligand>
        <name>GTP</name>
        <dbReference type="ChEBI" id="CHEBI:37565"/>
        <label>2</label>
    </ligand>
</feature>
<evidence type="ECO:0000256" key="5">
    <source>
        <dbReference type="ARBA" id="ARBA00022741"/>
    </source>
</evidence>
<dbReference type="Proteomes" id="UP000070427">
    <property type="component" value="Unassembled WGS sequence"/>
</dbReference>
<dbReference type="Gene3D" id="3.40.50.300">
    <property type="entry name" value="P-loop containing nucleotide triphosphate hydrolases"/>
    <property type="match status" value="2"/>
</dbReference>
<comment type="subunit">
    <text evidence="9">Associates with the 50S ribosomal subunit.</text>
</comment>
<dbReference type="InterPro" id="IPR005225">
    <property type="entry name" value="Small_GTP-bd"/>
</dbReference>
<dbReference type="PATRIC" id="fig|520764.3.peg.2451"/>
<sequence length="439" mass="49518">MNFTVAIVGRPNVGKSTLFNRIVGKRISIVDDKPGVTRDRIYALVEWKGKKFTIVDTGGIEPGGTDLMTTQVRRQVEFAIESANLIIFLMDSRDGLLPADEEVANILRKSRKPIIAVVNKVDDYSMKTGLYEFYRLGLGEPVFISALHGSNVGDLLDRIVEFIGESEEPEYDESVIKVAVIGRPNVGKSSLVNALLGEERVIVSDVPGTTRDAIDTPFEYEGQQMVLIDTAGLRRKSRIKEDIEFYSHLRALQAVERADIALVVLDATEEITEQDKKIAGIAHESGRGIIIVVNKWDLVEKDDKTIYRYTENIRDELAFIQYAPVIFVSAKTKKRVNKILELIRFVMDQYTFRIDKAALNELLEDATALVAPPTIKGRKLKIYSLEQTGIKPPTFVLTVNDTELLHFSYVRYIENKLRERFGLEGTPVVLKGRNRKRND</sequence>
<feature type="binding site" evidence="9">
    <location>
        <begin position="294"/>
        <end position="297"/>
    </location>
    <ligand>
        <name>GTP</name>
        <dbReference type="ChEBI" id="CHEBI:37565"/>
        <label>2</label>
    </ligand>
</feature>
<dbReference type="InterPro" id="IPR027417">
    <property type="entry name" value="P-loop_NTPase"/>
</dbReference>
<evidence type="ECO:0000256" key="6">
    <source>
        <dbReference type="ARBA" id="ARBA00023134"/>
    </source>
</evidence>
<evidence type="ECO:0000313" key="13">
    <source>
        <dbReference type="EMBL" id="KXG74485.1"/>
    </source>
</evidence>
<evidence type="ECO:0000256" key="4">
    <source>
        <dbReference type="ARBA" id="ARBA00022737"/>
    </source>
</evidence>
<feature type="binding site" evidence="9">
    <location>
        <begin position="182"/>
        <end position="189"/>
    </location>
    <ligand>
        <name>GTP</name>
        <dbReference type="ChEBI" id="CHEBI:37565"/>
        <label>2</label>
    </ligand>
</feature>
<dbReference type="HAMAP" id="MF_00195">
    <property type="entry name" value="GTPase_Der"/>
    <property type="match status" value="1"/>
</dbReference>
<evidence type="ECO:0000256" key="9">
    <source>
        <dbReference type="HAMAP-Rule" id="MF_00195"/>
    </source>
</evidence>
<dbReference type="STRING" id="520764.AN618_22780"/>
<dbReference type="InterPro" id="IPR015946">
    <property type="entry name" value="KH_dom-like_a/b"/>
</dbReference>
<dbReference type="OrthoDB" id="9805918at2"/>
<dbReference type="AlphaFoldDB" id="A0A140L1R0"/>
<dbReference type="GO" id="GO:0043022">
    <property type="term" value="F:ribosome binding"/>
    <property type="evidence" value="ECO:0007669"/>
    <property type="project" value="TreeGrafter"/>
</dbReference>
<name>A0A140L1R0_9FIRM</name>
<evidence type="ECO:0000256" key="1">
    <source>
        <dbReference type="ARBA" id="ARBA00008279"/>
    </source>
</evidence>
<feature type="binding site" evidence="9">
    <location>
        <begin position="119"/>
        <end position="122"/>
    </location>
    <ligand>
        <name>GTP</name>
        <dbReference type="ChEBI" id="CHEBI:37565"/>
        <label>1</label>
    </ligand>
</feature>
<comment type="caution">
    <text evidence="13">The sequence shown here is derived from an EMBL/GenBank/DDBJ whole genome shotgun (WGS) entry which is preliminary data.</text>
</comment>
<evidence type="ECO:0000256" key="3">
    <source>
        <dbReference type="ARBA" id="ARBA00022517"/>
    </source>
</evidence>
<gene>
    <name evidence="9 13" type="primary">der</name>
    <name evidence="13" type="ORF">AN618_22780</name>
</gene>
<dbReference type="Pfam" id="PF14714">
    <property type="entry name" value="KH_dom-like"/>
    <property type="match status" value="1"/>
</dbReference>
<dbReference type="Gene3D" id="3.30.300.20">
    <property type="match status" value="1"/>
</dbReference>
<dbReference type="SUPFAM" id="SSF52540">
    <property type="entry name" value="P-loop containing nucleoside triphosphate hydrolases"/>
    <property type="match status" value="2"/>
</dbReference>
<feature type="domain" description="EngA-type G" evidence="12">
    <location>
        <begin position="3"/>
        <end position="167"/>
    </location>
</feature>
<protein>
    <recommendedName>
        <fullName evidence="2 9">GTPase Der</fullName>
    </recommendedName>
    <alternativeName>
        <fullName evidence="7 9">GTP-binding protein EngA</fullName>
    </alternativeName>
</protein>
<dbReference type="FunFam" id="3.30.300.20:FF:000004">
    <property type="entry name" value="GTPase Der"/>
    <property type="match status" value="1"/>
</dbReference>
<dbReference type="InterPro" id="IPR032859">
    <property type="entry name" value="KH_dom-like"/>
</dbReference>
<feature type="binding site" evidence="9">
    <location>
        <begin position="9"/>
        <end position="16"/>
    </location>
    <ligand>
        <name>GTP</name>
        <dbReference type="ChEBI" id="CHEBI:37565"/>
        <label>1</label>
    </ligand>
</feature>
<keyword evidence="3 9" id="KW-0690">Ribosome biogenesis</keyword>
<dbReference type="CDD" id="cd01894">
    <property type="entry name" value="EngA1"/>
    <property type="match status" value="1"/>
</dbReference>
<dbReference type="InterPro" id="IPR006073">
    <property type="entry name" value="GTP-bd"/>
</dbReference>
<evidence type="ECO:0000256" key="8">
    <source>
        <dbReference type="ARBA" id="ARBA00053470"/>
    </source>
</evidence>
<dbReference type="NCBIfam" id="TIGR03594">
    <property type="entry name" value="GTPase_EngA"/>
    <property type="match status" value="1"/>
</dbReference>
<evidence type="ECO:0000256" key="2">
    <source>
        <dbReference type="ARBA" id="ARBA00020953"/>
    </source>
</evidence>
<dbReference type="PANTHER" id="PTHR43834">
    <property type="entry name" value="GTPASE DER"/>
    <property type="match status" value="1"/>
</dbReference>
<dbReference type="InterPro" id="IPR031166">
    <property type="entry name" value="G_ENGA"/>
</dbReference>
<keyword evidence="5 9" id="KW-0547">Nucleotide-binding</keyword>
<dbReference type="InterPro" id="IPR016484">
    <property type="entry name" value="GTPase_Der"/>
</dbReference>
<dbReference type="CDD" id="cd01895">
    <property type="entry name" value="EngA2"/>
    <property type="match status" value="1"/>
</dbReference>
<dbReference type="PIRSF" id="PIRSF006485">
    <property type="entry name" value="GTP-binding_EngA"/>
    <property type="match status" value="1"/>
</dbReference>
<comment type="similarity">
    <text evidence="1 9 10 11">Belongs to the TRAFAC class TrmE-Era-EngA-EngB-Septin-like GTPase superfamily. EngA (Der) GTPase family.</text>
</comment>
<evidence type="ECO:0000256" key="7">
    <source>
        <dbReference type="ARBA" id="ARBA00032345"/>
    </source>
</evidence>
<dbReference type="RefSeq" id="WP_066355215.1">
    <property type="nucleotide sequence ID" value="NZ_LOED01000047.1"/>
</dbReference>
<keyword evidence="14" id="KW-1185">Reference proteome</keyword>
<proteinExistence type="inferred from homology"/>
<feature type="domain" description="EngA-type G" evidence="12">
    <location>
        <begin position="176"/>
        <end position="351"/>
    </location>
</feature>
<keyword evidence="6 9" id="KW-0342">GTP-binding</keyword>
<dbReference type="InParanoid" id="A0A140L1R0"/>
<dbReference type="PROSITE" id="PS51712">
    <property type="entry name" value="G_ENGA"/>
    <property type="match status" value="2"/>
</dbReference>
<accession>A0A140L1R0</accession>
<keyword evidence="4 11" id="KW-0677">Repeat</keyword>
<dbReference type="EMBL" id="LOED01000047">
    <property type="protein sequence ID" value="KXG74485.1"/>
    <property type="molecule type" value="Genomic_DNA"/>
</dbReference>
<dbReference type="FunFam" id="3.40.50.300:FF:000040">
    <property type="entry name" value="GTPase Der"/>
    <property type="match status" value="1"/>
</dbReference>
<reference evidence="13 14" key="1">
    <citation type="submission" date="2015-12" db="EMBL/GenBank/DDBJ databases">
        <title>Draft genome sequnece of Fervidicola ferrireducens strain Y170.</title>
        <authorList>
            <person name="Patel B.K."/>
        </authorList>
    </citation>
    <scope>NUCLEOTIDE SEQUENCE [LARGE SCALE GENOMIC DNA]</scope>
    <source>
        <strain evidence="13 14">Y170</strain>
    </source>
</reference>
<dbReference type="GO" id="GO:0005525">
    <property type="term" value="F:GTP binding"/>
    <property type="evidence" value="ECO:0007669"/>
    <property type="project" value="UniProtKB-UniRule"/>
</dbReference>
<dbReference type="FunCoup" id="A0A140L1R0">
    <property type="interactions" value="375"/>
</dbReference>
<evidence type="ECO:0000256" key="10">
    <source>
        <dbReference type="PROSITE-ProRule" id="PRU01049"/>
    </source>
</evidence>
<dbReference type="PRINTS" id="PR00326">
    <property type="entry name" value="GTP1OBG"/>
</dbReference>
<dbReference type="Pfam" id="PF01926">
    <property type="entry name" value="MMR_HSR1"/>
    <property type="match status" value="2"/>
</dbReference>
<dbReference type="NCBIfam" id="TIGR00231">
    <property type="entry name" value="small_GTP"/>
    <property type="match status" value="2"/>
</dbReference>